<dbReference type="Proteomes" id="UP000239156">
    <property type="component" value="Unassembled WGS sequence"/>
</dbReference>
<organism evidence="1 2">
    <name type="scientific">Puccinia striiformis</name>
    <dbReference type="NCBI Taxonomy" id="27350"/>
    <lineage>
        <taxon>Eukaryota</taxon>
        <taxon>Fungi</taxon>
        <taxon>Dikarya</taxon>
        <taxon>Basidiomycota</taxon>
        <taxon>Pucciniomycotina</taxon>
        <taxon>Pucciniomycetes</taxon>
        <taxon>Pucciniales</taxon>
        <taxon>Pucciniaceae</taxon>
        <taxon>Puccinia</taxon>
    </lineage>
</organism>
<keyword evidence="2" id="KW-1185">Reference proteome</keyword>
<dbReference type="EMBL" id="PKSL01000197">
    <property type="protein sequence ID" value="POV99595.1"/>
    <property type="molecule type" value="Genomic_DNA"/>
</dbReference>
<dbReference type="VEuPathDB" id="FungiDB:PSTT_13688"/>
<accession>A0A2S4UQK4</accession>
<reference evidence="1" key="1">
    <citation type="submission" date="2017-12" db="EMBL/GenBank/DDBJ databases">
        <title>Gene loss provides genomic basis for host adaptation in cereal stripe rust fungi.</title>
        <authorList>
            <person name="Xia C."/>
        </authorList>
    </citation>
    <scope>NUCLEOTIDE SEQUENCE [LARGE SCALE GENOMIC DNA]</scope>
    <source>
        <strain evidence="1">93-210</strain>
    </source>
</reference>
<protein>
    <submittedName>
        <fullName evidence="1">Uncharacterized protein</fullName>
    </submittedName>
</protein>
<proteinExistence type="predicted"/>
<name>A0A2S4UQK4_9BASI</name>
<gene>
    <name evidence="1" type="ORF">PSTT_13688</name>
</gene>
<dbReference type="VEuPathDB" id="FungiDB:PSHT_11789"/>
<evidence type="ECO:0000313" key="2">
    <source>
        <dbReference type="Proteomes" id="UP000239156"/>
    </source>
</evidence>
<evidence type="ECO:0000313" key="1">
    <source>
        <dbReference type="EMBL" id="POV99595.1"/>
    </source>
</evidence>
<comment type="caution">
    <text evidence="1">The sequence shown here is derived from an EMBL/GenBank/DDBJ whole genome shotgun (WGS) entry which is preliminary data.</text>
</comment>
<dbReference type="AlphaFoldDB" id="A0A2S4UQK4"/>
<sequence>MSLQRTCAIDLPMSCLYEGHTSEDTPMPCLYGRHASEDMPTARHIFSRYETLGRSPKIFGGVGEVGPTQFFTSAPNRPKFVVY</sequence>